<dbReference type="InterPro" id="IPR044778">
    <property type="entry name" value="MFS_STP/MST-like_plant"/>
</dbReference>
<dbReference type="InterPro" id="IPR003663">
    <property type="entry name" value="Sugar/inositol_transpt"/>
</dbReference>
<dbReference type="NCBIfam" id="TIGR00879">
    <property type="entry name" value="SP"/>
    <property type="match status" value="1"/>
</dbReference>
<keyword evidence="5 10" id="KW-0812">Transmembrane</keyword>
<dbReference type="InterPro" id="IPR036259">
    <property type="entry name" value="MFS_trans_sf"/>
</dbReference>
<keyword evidence="4 12" id="KW-0762">Sugar transport</keyword>
<dbReference type="InterPro" id="IPR045262">
    <property type="entry name" value="STP/PLT_plant"/>
</dbReference>
<evidence type="ECO:0000256" key="6">
    <source>
        <dbReference type="ARBA" id="ARBA00022847"/>
    </source>
</evidence>
<evidence type="ECO:0000313" key="13">
    <source>
        <dbReference type="Proteomes" id="UP001055439"/>
    </source>
</evidence>
<evidence type="ECO:0000256" key="1">
    <source>
        <dbReference type="ARBA" id="ARBA00004141"/>
    </source>
</evidence>
<reference evidence="12" key="1">
    <citation type="submission" date="2022-05" db="EMBL/GenBank/DDBJ databases">
        <title>The Musa troglodytarum L. genome provides insights into the mechanism of non-climacteric behaviour and enrichment of carotenoids.</title>
        <authorList>
            <person name="Wang J."/>
        </authorList>
    </citation>
    <scope>NUCLEOTIDE SEQUENCE</scope>
    <source>
        <tissue evidence="12">Leaf</tissue>
    </source>
</reference>
<dbReference type="PANTHER" id="PTHR23500">
    <property type="entry name" value="SOLUTE CARRIER FAMILY 2, FACILITATED GLUCOSE TRANSPORTER"/>
    <property type="match status" value="1"/>
</dbReference>
<name>A0A9E7FRE9_9LILI</name>
<evidence type="ECO:0000256" key="7">
    <source>
        <dbReference type="ARBA" id="ARBA00022989"/>
    </source>
</evidence>
<accession>A0A9E7FRE9</accession>
<dbReference type="GO" id="GO:0015293">
    <property type="term" value="F:symporter activity"/>
    <property type="evidence" value="ECO:0007669"/>
    <property type="project" value="UniProtKB-KW"/>
</dbReference>
<feature type="transmembrane region" description="Helical" evidence="10">
    <location>
        <begin position="239"/>
        <end position="258"/>
    </location>
</feature>
<feature type="transmembrane region" description="Helical" evidence="10">
    <location>
        <begin position="421"/>
        <end position="440"/>
    </location>
</feature>
<dbReference type="EMBL" id="CP097506">
    <property type="protein sequence ID" value="URD98976.1"/>
    <property type="molecule type" value="Genomic_DNA"/>
</dbReference>
<dbReference type="AlphaFoldDB" id="A0A9E7FRE9"/>
<gene>
    <name evidence="12" type="ORF">MUK42_29303</name>
</gene>
<dbReference type="PANTHER" id="PTHR23500:SF574">
    <property type="entry name" value="SUGAR TRANSPORT PROTEIN 1"/>
    <property type="match status" value="1"/>
</dbReference>
<comment type="subcellular location">
    <subcellularLocation>
        <location evidence="1">Membrane</location>
        <topology evidence="1">Multi-pass membrane protein</topology>
    </subcellularLocation>
</comment>
<evidence type="ECO:0000256" key="3">
    <source>
        <dbReference type="ARBA" id="ARBA00022448"/>
    </source>
</evidence>
<evidence type="ECO:0000256" key="5">
    <source>
        <dbReference type="ARBA" id="ARBA00022692"/>
    </source>
</evidence>
<feature type="transmembrane region" description="Helical" evidence="10">
    <location>
        <begin position="62"/>
        <end position="81"/>
    </location>
</feature>
<dbReference type="Proteomes" id="UP001055439">
    <property type="component" value="Chromosome 4"/>
</dbReference>
<evidence type="ECO:0000256" key="4">
    <source>
        <dbReference type="ARBA" id="ARBA00022597"/>
    </source>
</evidence>
<feature type="transmembrane region" description="Helical" evidence="10">
    <location>
        <begin position="351"/>
        <end position="376"/>
    </location>
</feature>
<evidence type="ECO:0000256" key="9">
    <source>
        <dbReference type="RuleBase" id="RU003346"/>
    </source>
</evidence>
<dbReference type="SUPFAM" id="SSF103473">
    <property type="entry name" value="MFS general substrate transporter"/>
    <property type="match status" value="1"/>
</dbReference>
<dbReference type="PRINTS" id="PR00171">
    <property type="entry name" value="SUGRTRNSPORT"/>
</dbReference>
<keyword evidence="7 10" id="KW-1133">Transmembrane helix</keyword>
<keyword evidence="8 10" id="KW-0472">Membrane</keyword>
<sequence>MDILSSRCSTGVVGSALSLSVPAAAAASAINEEKLPTGMGISGFVSGRSSTQKAYPGKTTPFVILTCLVGATSGLIFGYDLGISGGVTSMEPFLSKFFPSVHRKMMMAAERSSNQYCKFDSQLLTTFTSSLYLAALLTSLLASTVTRALGRKNSMLIGGVIFLAGSVMNGAAEKVAMLIVGRILLGVGVGFACQVNSFLSAIIHSSDDDHLNVSTIRLQATPLYLSEMAPSHLRGMLNMGFQLMITFGIFSANLINYGTSKIMGDWSWRISLSLAAVPAMIVTVGSVFLPDSPNSLVARGQTEKARTTLQRIRGIQDVDEEFNDMVAASDESKRVRHGWSNMGKRKHRPQLVMAVLLPSFQQLTGINVIMFYAPVLFKTIGFGSNGSLMSAVIIGLVNMFATVVSISTVDKIGRRLLYLEGGPQMFVCQIIVGTMIAVNFGNTGEASTSKLYAWIVVAFICIYVAGFAWSWGPLTILLPSEIFPLEIRTAAQSLAISVNMFFTFSIAQAFLAMLCHLKFGLFYFFGGWVVIMTTFIYFFLPETKNIPIEKMVLVWRDHWFWGRFIDDDGHAHGGQEPADAVENNRKVFSAI</sequence>
<dbReference type="FunFam" id="1.20.1250.20:FF:000002">
    <property type="entry name" value="Sugar transport protein 13"/>
    <property type="match status" value="1"/>
</dbReference>
<keyword evidence="13" id="KW-1185">Reference proteome</keyword>
<keyword evidence="6" id="KW-0769">Symport</keyword>
<evidence type="ECO:0000259" key="11">
    <source>
        <dbReference type="PROSITE" id="PS50850"/>
    </source>
</evidence>
<feature type="transmembrane region" description="Helical" evidence="10">
    <location>
        <begin position="452"/>
        <end position="471"/>
    </location>
</feature>
<dbReference type="InterPro" id="IPR005828">
    <property type="entry name" value="MFS_sugar_transport-like"/>
</dbReference>
<feature type="domain" description="Major facilitator superfamily (MFS) profile" evidence="11">
    <location>
        <begin position="66"/>
        <end position="544"/>
    </location>
</feature>
<dbReference type="InterPro" id="IPR020846">
    <property type="entry name" value="MFS_dom"/>
</dbReference>
<evidence type="ECO:0000256" key="8">
    <source>
        <dbReference type="ARBA" id="ARBA00023136"/>
    </source>
</evidence>
<dbReference type="CDD" id="cd17361">
    <property type="entry name" value="MFS_STP"/>
    <property type="match status" value="1"/>
</dbReference>
<evidence type="ECO:0000256" key="2">
    <source>
        <dbReference type="ARBA" id="ARBA00010992"/>
    </source>
</evidence>
<feature type="transmembrane region" description="Helical" evidence="10">
    <location>
        <begin position="388"/>
        <end position="409"/>
    </location>
</feature>
<feature type="transmembrane region" description="Helical" evidence="10">
    <location>
        <begin position="491"/>
        <end position="514"/>
    </location>
</feature>
<dbReference type="PROSITE" id="PS50850">
    <property type="entry name" value="MFS"/>
    <property type="match status" value="1"/>
</dbReference>
<protein>
    <submittedName>
        <fullName evidence="12">Sugar transporter</fullName>
    </submittedName>
</protein>
<dbReference type="GO" id="GO:0015145">
    <property type="term" value="F:monosaccharide transmembrane transporter activity"/>
    <property type="evidence" value="ECO:0007669"/>
    <property type="project" value="InterPro"/>
</dbReference>
<feature type="transmembrane region" description="Helical" evidence="10">
    <location>
        <begin position="183"/>
        <end position="203"/>
    </location>
</feature>
<feature type="transmembrane region" description="Helical" evidence="10">
    <location>
        <begin position="123"/>
        <end position="142"/>
    </location>
</feature>
<dbReference type="Pfam" id="PF00083">
    <property type="entry name" value="Sugar_tr"/>
    <property type="match status" value="2"/>
</dbReference>
<organism evidence="12 13">
    <name type="scientific">Musa troglodytarum</name>
    <name type="common">fe'i banana</name>
    <dbReference type="NCBI Taxonomy" id="320322"/>
    <lineage>
        <taxon>Eukaryota</taxon>
        <taxon>Viridiplantae</taxon>
        <taxon>Streptophyta</taxon>
        <taxon>Embryophyta</taxon>
        <taxon>Tracheophyta</taxon>
        <taxon>Spermatophyta</taxon>
        <taxon>Magnoliopsida</taxon>
        <taxon>Liliopsida</taxon>
        <taxon>Zingiberales</taxon>
        <taxon>Musaceae</taxon>
        <taxon>Musa</taxon>
    </lineage>
</organism>
<dbReference type="OrthoDB" id="6612291at2759"/>
<evidence type="ECO:0000313" key="12">
    <source>
        <dbReference type="EMBL" id="URD98976.1"/>
    </source>
</evidence>
<proteinExistence type="inferred from homology"/>
<keyword evidence="3 9" id="KW-0813">Transport</keyword>
<evidence type="ECO:0000256" key="10">
    <source>
        <dbReference type="SAM" id="Phobius"/>
    </source>
</evidence>
<dbReference type="Gene3D" id="1.20.1250.20">
    <property type="entry name" value="MFS general substrate transporter like domains"/>
    <property type="match status" value="1"/>
</dbReference>
<dbReference type="GO" id="GO:0016020">
    <property type="term" value="C:membrane"/>
    <property type="evidence" value="ECO:0007669"/>
    <property type="project" value="UniProtKB-SubCell"/>
</dbReference>
<comment type="similarity">
    <text evidence="2 9">Belongs to the major facilitator superfamily. Sugar transporter (TC 2.A.1.1) family.</text>
</comment>
<feature type="transmembrane region" description="Helical" evidence="10">
    <location>
        <begin position="521"/>
        <end position="540"/>
    </location>
</feature>